<feature type="compositionally biased region" description="Polar residues" evidence="1">
    <location>
        <begin position="75"/>
        <end position="97"/>
    </location>
</feature>
<feature type="region of interest" description="Disordered" evidence="1">
    <location>
        <begin position="58"/>
        <end position="98"/>
    </location>
</feature>
<evidence type="ECO:0000256" key="1">
    <source>
        <dbReference type="SAM" id="MobiDB-lite"/>
    </source>
</evidence>
<keyword evidence="3" id="KW-1185">Reference proteome</keyword>
<reference evidence="2 3" key="1">
    <citation type="submission" date="2021-04" db="EMBL/GenBank/DDBJ databases">
        <authorList>
            <person name="Bliznina A."/>
        </authorList>
    </citation>
    <scope>NUCLEOTIDE SEQUENCE [LARGE SCALE GENOMIC DNA]</scope>
</reference>
<dbReference type="Proteomes" id="UP001158576">
    <property type="component" value="Chromosome PAR"/>
</dbReference>
<protein>
    <submittedName>
        <fullName evidence="2">Oidioi.mRNA.OKI2018_I69.PAR.g11575.t1.cds</fullName>
    </submittedName>
</protein>
<sequence>MSRSESLEKAIQEIVQEAIEKYKHEQRPAEFLQSHKIIALERKVEELERQLAKYTKVQPKVPKKTREDNLILPPVTQSLNLSTEQPRKSSLSSNPRYSSKKLIKKEGLNAYDERFCHNCVGRRNYYERKIGTSGFNFGYHCAECDNPVKY</sequence>
<evidence type="ECO:0000313" key="2">
    <source>
        <dbReference type="EMBL" id="CAG5087574.1"/>
    </source>
</evidence>
<organism evidence="2 3">
    <name type="scientific">Oikopleura dioica</name>
    <name type="common">Tunicate</name>
    <dbReference type="NCBI Taxonomy" id="34765"/>
    <lineage>
        <taxon>Eukaryota</taxon>
        <taxon>Metazoa</taxon>
        <taxon>Chordata</taxon>
        <taxon>Tunicata</taxon>
        <taxon>Appendicularia</taxon>
        <taxon>Copelata</taxon>
        <taxon>Oikopleuridae</taxon>
        <taxon>Oikopleura</taxon>
    </lineage>
</organism>
<proteinExistence type="predicted"/>
<dbReference type="EMBL" id="OU015568">
    <property type="protein sequence ID" value="CAG5087574.1"/>
    <property type="molecule type" value="Genomic_DNA"/>
</dbReference>
<evidence type="ECO:0000313" key="3">
    <source>
        <dbReference type="Proteomes" id="UP001158576"/>
    </source>
</evidence>
<accession>A0ABN7RWA6</accession>
<gene>
    <name evidence="2" type="ORF">OKIOD_LOCUS3133</name>
</gene>
<name>A0ABN7RWA6_OIKDI</name>